<gene>
    <name evidence="6" type="ORF">DICVIV_00264</name>
</gene>
<dbReference type="PANTHER" id="PTHR23402:SF1">
    <property type="entry name" value="PYROGLUTAMYL-PEPTIDASE I"/>
    <property type="match status" value="1"/>
</dbReference>
<name>A0A0D8Y9U2_DICVI</name>
<dbReference type="Pfam" id="PF06162">
    <property type="entry name" value="PgaPase_1"/>
    <property type="match status" value="1"/>
</dbReference>
<sequence length="200" mass="22067">MAPTDVVVVTGFGPFSSFEENPSSQVVDELAKTKIPGFDGQLVVEKMSVAYSEVEEKVKSLWTRYSPKLVVHIGAHPIHHHIKLEQQSFGRGYCKYDVDGCVPQNNMCPTNSEPILSTKINCEEIASKVSQELGYKGLKITASDDPGRYLCAYSFYLSLSHDASRSLFIHVPPFDSTCTLEMVTAVVQKTITTILSTLDS</sequence>
<keyword evidence="2" id="KW-0963">Cytoplasm</keyword>
<protein>
    <submittedName>
        <fullName evidence="6">Pyroglutamyl-peptidase I</fullName>
    </submittedName>
</protein>
<dbReference type="InterPro" id="IPR036440">
    <property type="entry name" value="Peptidase_C15-like_sf"/>
</dbReference>
<comment type="similarity">
    <text evidence="1">Belongs to the peptidase C15 family.</text>
</comment>
<dbReference type="STRING" id="29172.A0A0D8Y9U2"/>
<accession>A0A0D8Y9U2</accession>
<evidence type="ECO:0000256" key="1">
    <source>
        <dbReference type="ARBA" id="ARBA00006641"/>
    </source>
</evidence>
<keyword evidence="5" id="KW-0788">Thiol protease</keyword>
<dbReference type="InterPro" id="IPR000816">
    <property type="entry name" value="Peptidase_C15"/>
</dbReference>
<dbReference type="Proteomes" id="UP000053766">
    <property type="component" value="Unassembled WGS sequence"/>
</dbReference>
<dbReference type="GO" id="GO:0016920">
    <property type="term" value="F:pyroglutamyl-peptidase activity"/>
    <property type="evidence" value="ECO:0007669"/>
    <property type="project" value="InterPro"/>
</dbReference>
<dbReference type="AlphaFoldDB" id="A0A0D8Y9U2"/>
<proteinExistence type="inferred from homology"/>
<keyword evidence="3" id="KW-0645">Protease</keyword>
<dbReference type="InterPro" id="IPR016125">
    <property type="entry name" value="Peptidase_C15-like"/>
</dbReference>
<dbReference type="InterPro" id="IPR010381">
    <property type="entry name" value="PgaPase_1"/>
</dbReference>
<dbReference type="EMBL" id="KN716151">
    <property type="protein sequence ID" value="KJH53520.1"/>
    <property type="molecule type" value="Genomic_DNA"/>
</dbReference>
<dbReference type="GO" id="GO:0005829">
    <property type="term" value="C:cytosol"/>
    <property type="evidence" value="ECO:0007669"/>
    <property type="project" value="InterPro"/>
</dbReference>
<dbReference type="Gene3D" id="3.40.630.20">
    <property type="entry name" value="Peptidase C15, pyroglutamyl peptidase I-like"/>
    <property type="match status" value="1"/>
</dbReference>
<evidence type="ECO:0000313" key="7">
    <source>
        <dbReference type="Proteomes" id="UP000053766"/>
    </source>
</evidence>
<organism evidence="6 7">
    <name type="scientific">Dictyocaulus viviparus</name>
    <name type="common">Bovine lungworm</name>
    <dbReference type="NCBI Taxonomy" id="29172"/>
    <lineage>
        <taxon>Eukaryota</taxon>
        <taxon>Metazoa</taxon>
        <taxon>Ecdysozoa</taxon>
        <taxon>Nematoda</taxon>
        <taxon>Chromadorea</taxon>
        <taxon>Rhabditida</taxon>
        <taxon>Rhabditina</taxon>
        <taxon>Rhabditomorpha</taxon>
        <taxon>Strongyloidea</taxon>
        <taxon>Metastrongylidae</taxon>
        <taxon>Dictyocaulus</taxon>
    </lineage>
</organism>
<evidence type="ECO:0000256" key="3">
    <source>
        <dbReference type="ARBA" id="ARBA00022670"/>
    </source>
</evidence>
<keyword evidence="7" id="KW-1185">Reference proteome</keyword>
<evidence type="ECO:0000256" key="4">
    <source>
        <dbReference type="ARBA" id="ARBA00022801"/>
    </source>
</evidence>
<dbReference type="SUPFAM" id="SSF53182">
    <property type="entry name" value="Pyrrolidone carboxyl peptidase (pyroglutamate aminopeptidase)"/>
    <property type="match status" value="1"/>
</dbReference>
<evidence type="ECO:0000313" key="6">
    <source>
        <dbReference type="EMBL" id="KJH53520.1"/>
    </source>
</evidence>
<keyword evidence="4" id="KW-0378">Hydrolase</keyword>
<dbReference type="PANTHER" id="PTHR23402">
    <property type="entry name" value="PROTEASE FAMILY C15 PYROGLUTAMYL-PEPTIDASE I-RELATED"/>
    <property type="match status" value="1"/>
</dbReference>
<dbReference type="OrthoDB" id="407146at2759"/>
<reference evidence="7" key="2">
    <citation type="journal article" date="2016" name="Sci. Rep.">
        <title>Dictyocaulus viviparus genome, variome and transcriptome elucidate lungworm biology and support future intervention.</title>
        <authorList>
            <person name="McNulty S.N."/>
            <person name="Strube C."/>
            <person name="Rosa B.A."/>
            <person name="Martin J.C."/>
            <person name="Tyagi R."/>
            <person name="Choi Y.J."/>
            <person name="Wang Q."/>
            <person name="Hallsworth Pepin K."/>
            <person name="Zhang X."/>
            <person name="Ozersky P."/>
            <person name="Wilson R.K."/>
            <person name="Sternberg P.W."/>
            <person name="Gasser R.B."/>
            <person name="Mitreva M."/>
        </authorList>
    </citation>
    <scope>NUCLEOTIDE SEQUENCE [LARGE SCALE GENOMIC DNA]</scope>
    <source>
        <strain evidence="7">HannoverDv2000</strain>
    </source>
</reference>
<reference evidence="6 7" key="1">
    <citation type="submission" date="2013-11" db="EMBL/GenBank/DDBJ databases">
        <title>Draft genome of the bovine lungworm Dictyocaulus viviparus.</title>
        <authorList>
            <person name="Mitreva M."/>
        </authorList>
    </citation>
    <scope>NUCLEOTIDE SEQUENCE [LARGE SCALE GENOMIC DNA]</scope>
    <source>
        <strain evidence="6 7">HannoverDv2000</strain>
    </source>
</reference>
<dbReference type="PRINTS" id="PR00706">
    <property type="entry name" value="PYROGLUPTASE"/>
</dbReference>
<dbReference type="GO" id="GO:0006508">
    <property type="term" value="P:proteolysis"/>
    <property type="evidence" value="ECO:0007669"/>
    <property type="project" value="UniProtKB-KW"/>
</dbReference>
<evidence type="ECO:0000256" key="2">
    <source>
        <dbReference type="ARBA" id="ARBA00022490"/>
    </source>
</evidence>
<evidence type="ECO:0000256" key="5">
    <source>
        <dbReference type="ARBA" id="ARBA00022807"/>
    </source>
</evidence>